<dbReference type="NCBIfam" id="TIGR03006">
    <property type="entry name" value="pepcterm_polyde"/>
    <property type="match status" value="1"/>
</dbReference>
<dbReference type="Pfam" id="PF01522">
    <property type="entry name" value="Polysacc_deac_1"/>
    <property type="match status" value="1"/>
</dbReference>
<dbReference type="InterPro" id="IPR045235">
    <property type="entry name" value="PuuE_HpPgdA-like"/>
</dbReference>
<dbReference type="CDD" id="cd10941">
    <property type="entry name" value="CE4_PuuE_HpPgdA_like_2"/>
    <property type="match status" value="1"/>
</dbReference>
<dbReference type="PROSITE" id="PS51677">
    <property type="entry name" value="NODB"/>
    <property type="match status" value="1"/>
</dbReference>
<dbReference type="GO" id="GO:0005975">
    <property type="term" value="P:carbohydrate metabolic process"/>
    <property type="evidence" value="ECO:0007669"/>
    <property type="project" value="InterPro"/>
</dbReference>
<sequence length="279" mass="32385">MNKTANYLTIDVEDYFQVAALKEVVGPHRNWDNYPARVDNNTKTILTLLDKYNVKATFFIVGWIAERFPRLVKDIHAAGHDIGCHSYYHRLIYELTPEEFRQDTKAAKEILEQITGQPVLTYRAPSYSITNKSLWALDILEELGFTHDSSIFPIRHDRYGIPDAPRFKYKIPGHNLIEYPISTSIFIGRKIPVAGGGYFRLFPYWFTKMALKKINRQDGQSFIFYIHPWEIDPGQPRLKGLSTLSKFRHYNNLDQTASRFEQLLTDFSFVPIGQNPAAY</sequence>
<gene>
    <name evidence="2" type="ORF">MNBD_DELTA03-297</name>
</gene>
<reference evidence="2" key="1">
    <citation type="submission" date="2018-06" db="EMBL/GenBank/DDBJ databases">
        <authorList>
            <person name="Zhirakovskaya E."/>
        </authorList>
    </citation>
    <scope>NUCLEOTIDE SEQUENCE</scope>
</reference>
<feature type="domain" description="NodB homology" evidence="1">
    <location>
        <begin position="23"/>
        <end position="279"/>
    </location>
</feature>
<evidence type="ECO:0000313" key="2">
    <source>
        <dbReference type="EMBL" id="VAW34298.1"/>
    </source>
</evidence>
<proteinExistence type="predicted"/>
<name>A0A3B0UTJ6_9ZZZZ</name>
<dbReference type="AlphaFoldDB" id="A0A3B0UTJ6"/>
<organism evidence="2">
    <name type="scientific">hydrothermal vent metagenome</name>
    <dbReference type="NCBI Taxonomy" id="652676"/>
    <lineage>
        <taxon>unclassified sequences</taxon>
        <taxon>metagenomes</taxon>
        <taxon>ecological metagenomes</taxon>
    </lineage>
</organism>
<dbReference type="EMBL" id="UOEX01000096">
    <property type="protein sequence ID" value="VAW34298.1"/>
    <property type="molecule type" value="Genomic_DNA"/>
</dbReference>
<dbReference type="PANTHER" id="PTHR47561">
    <property type="entry name" value="POLYSACCHARIDE DEACETYLASE FAMILY PROTEIN (AFU_ORTHOLOGUE AFUA_6G05030)"/>
    <property type="match status" value="1"/>
</dbReference>
<accession>A0A3B0UTJ6</accession>
<dbReference type="InterPro" id="IPR022560">
    <property type="entry name" value="DUF3473"/>
</dbReference>
<dbReference type="Gene3D" id="3.20.20.370">
    <property type="entry name" value="Glycoside hydrolase/deacetylase"/>
    <property type="match status" value="1"/>
</dbReference>
<dbReference type="InterPro" id="IPR011330">
    <property type="entry name" value="Glyco_hydro/deAcase_b/a-brl"/>
</dbReference>
<dbReference type="SUPFAM" id="SSF88713">
    <property type="entry name" value="Glycoside hydrolase/deacetylase"/>
    <property type="match status" value="1"/>
</dbReference>
<dbReference type="InterPro" id="IPR002509">
    <property type="entry name" value="NODB_dom"/>
</dbReference>
<dbReference type="PANTHER" id="PTHR47561:SF1">
    <property type="entry name" value="POLYSACCHARIDE DEACETYLASE FAMILY PROTEIN (AFU_ORTHOLOGUE AFUA_6G05030)"/>
    <property type="match status" value="1"/>
</dbReference>
<dbReference type="InterPro" id="IPR014344">
    <property type="entry name" value="XrtA_polysacc_deacetyl"/>
</dbReference>
<dbReference type="Pfam" id="PF11959">
    <property type="entry name" value="DUF3473"/>
    <property type="match status" value="1"/>
</dbReference>
<evidence type="ECO:0000259" key="1">
    <source>
        <dbReference type="PROSITE" id="PS51677"/>
    </source>
</evidence>
<protein>
    <submittedName>
        <fullName evidence="2">FIG004655: Polysaccharide deacetylase</fullName>
    </submittedName>
</protein>
<dbReference type="GO" id="GO:0016810">
    <property type="term" value="F:hydrolase activity, acting on carbon-nitrogen (but not peptide) bonds"/>
    <property type="evidence" value="ECO:0007669"/>
    <property type="project" value="InterPro"/>
</dbReference>